<name>A0A9N8V3I3_9GLOM</name>
<dbReference type="EMBL" id="CAJVPK010000031">
    <property type="protein sequence ID" value="CAG8435334.1"/>
    <property type="molecule type" value="Genomic_DNA"/>
</dbReference>
<evidence type="ECO:0000313" key="1">
    <source>
        <dbReference type="EMBL" id="CAG8435334.1"/>
    </source>
</evidence>
<dbReference type="AlphaFoldDB" id="A0A9N8V3I3"/>
<dbReference type="Proteomes" id="UP000789706">
    <property type="component" value="Unassembled WGS sequence"/>
</dbReference>
<reference evidence="1" key="1">
    <citation type="submission" date="2021-06" db="EMBL/GenBank/DDBJ databases">
        <authorList>
            <person name="Kallberg Y."/>
            <person name="Tangrot J."/>
            <person name="Rosling A."/>
        </authorList>
    </citation>
    <scope>NUCLEOTIDE SEQUENCE</scope>
    <source>
        <strain evidence="1">AZ414A</strain>
    </source>
</reference>
<gene>
    <name evidence="1" type="ORF">DEBURN_LOCUS865</name>
</gene>
<evidence type="ECO:0000313" key="2">
    <source>
        <dbReference type="Proteomes" id="UP000789706"/>
    </source>
</evidence>
<dbReference type="OrthoDB" id="2147978at2759"/>
<organism evidence="1 2">
    <name type="scientific">Diversispora eburnea</name>
    <dbReference type="NCBI Taxonomy" id="1213867"/>
    <lineage>
        <taxon>Eukaryota</taxon>
        <taxon>Fungi</taxon>
        <taxon>Fungi incertae sedis</taxon>
        <taxon>Mucoromycota</taxon>
        <taxon>Glomeromycotina</taxon>
        <taxon>Glomeromycetes</taxon>
        <taxon>Diversisporales</taxon>
        <taxon>Diversisporaceae</taxon>
        <taxon>Diversispora</taxon>
    </lineage>
</organism>
<comment type="caution">
    <text evidence="1">The sequence shown here is derived from an EMBL/GenBank/DDBJ whole genome shotgun (WGS) entry which is preliminary data.</text>
</comment>
<proteinExistence type="predicted"/>
<accession>A0A9N8V3I3</accession>
<sequence length="97" mass="11669">MNHLFKNKRNFNNIIKQLHLKQQPSPSSVLLFTQQKRQVTHHAPEWNEPSVKEEWENVWVYGMGGCFFVQTWATKEAEKRLKDRGISLDYPKTERKW</sequence>
<protein>
    <submittedName>
        <fullName evidence="1">5555_t:CDS:1</fullName>
    </submittedName>
</protein>
<keyword evidence="2" id="KW-1185">Reference proteome</keyword>